<dbReference type="GO" id="GO:0016301">
    <property type="term" value="F:kinase activity"/>
    <property type="evidence" value="ECO:0007669"/>
    <property type="project" value="UniProtKB-UniRule"/>
</dbReference>
<name>I3CE98_9GAMM</name>
<dbReference type="Pfam" id="PF03881">
    <property type="entry name" value="Fructosamin_kin"/>
    <property type="match status" value="1"/>
</dbReference>
<evidence type="ECO:0000256" key="1">
    <source>
        <dbReference type="ARBA" id="ARBA00009460"/>
    </source>
</evidence>
<dbReference type="EMBL" id="JH600070">
    <property type="protein sequence ID" value="EIJ41941.1"/>
    <property type="molecule type" value="Genomic_DNA"/>
</dbReference>
<comment type="similarity">
    <text evidence="1 2">Belongs to the fructosamine kinase family.</text>
</comment>
<dbReference type="OrthoDB" id="5291879at2"/>
<dbReference type="InterPro" id="IPR016477">
    <property type="entry name" value="Fructo-/Ketosamine-3-kinase"/>
</dbReference>
<reference evidence="3 4" key="1">
    <citation type="submission" date="2011-11" db="EMBL/GenBank/DDBJ databases">
        <title>Improved High-Quality Draft sequence of Beggiatoa alba B18lD.</title>
        <authorList>
            <consortium name="US DOE Joint Genome Institute"/>
            <person name="Lucas S."/>
            <person name="Han J."/>
            <person name="Lapidus A."/>
            <person name="Cheng J.-F."/>
            <person name="Goodwin L."/>
            <person name="Pitluck S."/>
            <person name="Peters L."/>
            <person name="Mikhailova N."/>
            <person name="Held B."/>
            <person name="Detter J.C."/>
            <person name="Han C."/>
            <person name="Tapia R."/>
            <person name="Land M."/>
            <person name="Hauser L."/>
            <person name="Kyrpides N."/>
            <person name="Ivanova N."/>
            <person name="Pagani I."/>
            <person name="Samuel K."/>
            <person name="Teske A."/>
            <person name="Mueller J."/>
            <person name="Woyke T."/>
        </authorList>
    </citation>
    <scope>NUCLEOTIDE SEQUENCE [LARGE SCALE GENOMIC DNA]</scope>
    <source>
        <strain evidence="3 4">B18LD</strain>
    </source>
</reference>
<accession>I3CE98</accession>
<evidence type="ECO:0000313" key="4">
    <source>
        <dbReference type="Proteomes" id="UP000005744"/>
    </source>
</evidence>
<sequence length="301" mass="34717">MVHNTVDWQAISTHISDTTGQYFEVQTHYPIAGGCINHVYRIEGAGQNYFVKLNDVNKLDMFIAEAMGLAELGQPAVIKVPVPICWGKTSEHAYLVLEYLLLRRDNLQYSSAKFGQQLAVMHHVSCTPVPFGWYRDNYIGTSLQTNTLTFDWVEFWRHQRLGYQLQLAAKNGYYGELQNLGMQLMEELDLFFTTYQPFNSLLHGDLWSGNYDVDIHGEPVIFDPAMYYGDREADIAMTELFGGFHSSFYDAYQATWKLDEGYTVRKNLYNLYHILNHLNLFGGGYLAQAERMMRQLLSELH</sequence>
<dbReference type="Proteomes" id="UP000005744">
    <property type="component" value="Unassembled WGS sequence"/>
</dbReference>
<dbReference type="Gene3D" id="3.90.1200.10">
    <property type="match status" value="1"/>
</dbReference>
<dbReference type="PANTHER" id="PTHR12149:SF8">
    <property type="entry name" value="PROTEIN-RIBULOSAMINE 3-KINASE"/>
    <property type="match status" value="1"/>
</dbReference>
<proteinExistence type="inferred from homology"/>
<evidence type="ECO:0000313" key="3">
    <source>
        <dbReference type="EMBL" id="EIJ41941.1"/>
    </source>
</evidence>
<gene>
    <name evidence="3" type="ORF">BegalDRAFT_1038</name>
</gene>
<dbReference type="InterPro" id="IPR011009">
    <property type="entry name" value="Kinase-like_dom_sf"/>
</dbReference>
<protein>
    <submittedName>
        <fullName evidence="3">Fructosamine-3-kinase</fullName>
    </submittedName>
</protein>
<dbReference type="PANTHER" id="PTHR12149">
    <property type="entry name" value="FRUCTOSAMINE 3 KINASE-RELATED PROTEIN"/>
    <property type="match status" value="1"/>
</dbReference>
<dbReference type="SUPFAM" id="SSF56112">
    <property type="entry name" value="Protein kinase-like (PK-like)"/>
    <property type="match status" value="1"/>
</dbReference>
<dbReference type="eggNOG" id="COG3001">
    <property type="taxonomic scope" value="Bacteria"/>
</dbReference>
<dbReference type="Gene3D" id="3.30.200.20">
    <property type="entry name" value="Phosphorylase Kinase, domain 1"/>
    <property type="match status" value="1"/>
</dbReference>
<keyword evidence="2" id="KW-0808">Transferase</keyword>
<keyword evidence="4" id="KW-1185">Reference proteome</keyword>
<evidence type="ECO:0000256" key="2">
    <source>
        <dbReference type="PIRNR" id="PIRNR006221"/>
    </source>
</evidence>
<dbReference type="AlphaFoldDB" id="I3CE98"/>
<dbReference type="STRING" id="395493.BegalDRAFT_1038"/>
<keyword evidence="2 3" id="KW-0418">Kinase</keyword>
<dbReference type="RefSeq" id="WP_002684353.1">
    <property type="nucleotide sequence ID" value="NZ_JH600070.1"/>
</dbReference>
<dbReference type="PIRSF" id="PIRSF006221">
    <property type="entry name" value="Ketosamine-3-kinase"/>
    <property type="match status" value="1"/>
</dbReference>
<organism evidence="3 4">
    <name type="scientific">Beggiatoa alba B18LD</name>
    <dbReference type="NCBI Taxonomy" id="395493"/>
    <lineage>
        <taxon>Bacteria</taxon>
        <taxon>Pseudomonadati</taxon>
        <taxon>Pseudomonadota</taxon>
        <taxon>Gammaproteobacteria</taxon>
        <taxon>Thiotrichales</taxon>
        <taxon>Thiotrichaceae</taxon>
        <taxon>Beggiatoa</taxon>
    </lineage>
</organism>
<dbReference type="HOGENOM" id="CLU_036517_0_1_6"/>